<sequence>MINEYNITPSDLLLITEQDVVFSTTRFLPTVEQIPREFRLGPESNAYVAYANALFASKPLPPFTLRMKEGYDAALFERCVMAHLGSWSPKHQHKLAGVGLMISCMATLIDLEEV</sequence>
<proteinExistence type="predicted"/>
<evidence type="ECO:0000313" key="1">
    <source>
        <dbReference type="EMBL" id="MBI6885792.1"/>
    </source>
</evidence>
<dbReference type="EMBL" id="JAEHTE010000023">
    <property type="protein sequence ID" value="MBI6885792.1"/>
    <property type="molecule type" value="Genomic_DNA"/>
</dbReference>
<accession>A0A8I1EGR6</accession>
<dbReference type="AlphaFoldDB" id="A0A8I1EGR6"/>
<comment type="caution">
    <text evidence="1">The sequence shown here is derived from an EMBL/GenBank/DDBJ whole genome shotgun (WGS) entry which is preliminary data.</text>
</comment>
<evidence type="ECO:0000313" key="2">
    <source>
        <dbReference type="Proteomes" id="UP000637061"/>
    </source>
</evidence>
<dbReference type="RefSeq" id="WP_198747720.1">
    <property type="nucleotide sequence ID" value="NZ_JAEHTE010000023.1"/>
</dbReference>
<name>A0A8I1EGR6_PSEPU</name>
<protein>
    <submittedName>
        <fullName evidence="1">Uncharacterized protein</fullName>
    </submittedName>
</protein>
<organism evidence="1 2">
    <name type="scientific">Pseudomonas putida</name>
    <name type="common">Arthrobacter siderocapsulatus</name>
    <dbReference type="NCBI Taxonomy" id="303"/>
    <lineage>
        <taxon>Bacteria</taxon>
        <taxon>Pseudomonadati</taxon>
        <taxon>Pseudomonadota</taxon>
        <taxon>Gammaproteobacteria</taxon>
        <taxon>Pseudomonadales</taxon>
        <taxon>Pseudomonadaceae</taxon>
        <taxon>Pseudomonas</taxon>
    </lineage>
</organism>
<gene>
    <name evidence="1" type="ORF">JEU22_17945</name>
</gene>
<dbReference type="Proteomes" id="UP000637061">
    <property type="component" value="Unassembled WGS sequence"/>
</dbReference>
<reference evidence="1" key="1">
    <citation type="submission" date="2020-12" db="EMBL/GenBank/DDBJ databases">
        <title>Enhanced detection system for hospital associated transmission using whole genome sequencing surveillance.</title>
        <authorList>
            <person name="Harrison L.H."/>
            <person name="Van Tyne D."/>
            <person name="Marsh J.W."/>
            <person name="Griffith M.P."/>
            <person name="Snyder D.J."/>
            <person name="Cooper V.S."/>
            <person name="Mustapha M."/>
        </authorList>
    </citation>
    <scope>NUCLEOTIDE SEQUENCE</scope>
    <source>
        <strain evidence="1">PSB00042</strain>
    </source>
</reference>